<dbReference type="SMART" id="SM00481">
    <property type="entry name" value="POLIIIAc"/>
    <property type="match status" value="1"/>
</dbReference>
<dbReference type="GO" id="GO:0008270">
    <property type="term" value="F:zinc ion binding"/>
    <property type="evidence" value="ECO:0007669"/>
    <property type="project" value="TreeGrafter"/>
</dbReference>
<dbReference type="PANTHER" id="PTHR36928">
    <property type="entry name" value="PHOSPHATASE YCDX-RELATED"/>
    <property type="match status" value="1"/>
</dbReference>
<sequence>MADFHTHTLFSDGELVPSELIRRAVYSGIDTLAITDHADFSNIEFILSNIIKISDRINTENIKNNNKFRVLPGVEITHVPPSLIGEAVNLARKSGAKIIVVHGETLSEPVEKGTNLAALNEDIDILAHPGLLTEEEALIAKNKNIYLELTYRKGHCLSNGLVFQVAKHTGAKLIISSDAHSPNDILDENIYNNIAFGAGLNGHDLEEIKNNAKTLADKYYYI</sequence>
<name>A0A519BLH6_9DELT</name>
<dbReference type="CDD" id="cd07432">
    <property type="entry name" value="PHP_HisPPase"/>
    <property type="match status" value="1"/>
</dbReference>
<dbReference type="Proteomes" id="UP000319296">
    <property type="component" value="Unassembled WGS sequence"/>
</dbReference>
<dbReference type="InterPro" id="IPR050243">
    <property type="entry name" value="PHP_phosphatase"/>
</dbReference>
<dbReference type="InterPro" id="IPR004013">
    <property type="entry name" value="PHP_dom"/>
</dbReference>
<comment type="caution">
    <text evidence="2">The sequence shown here is derived from an EMBL/GenBank/DDBJ whole genome shotgun (WGS) entry which is preliminary data.</text>
</comment>
<organism evidence="2 3">
    <name type="scientific">Candidatus Acididesulfobacter diazotrophicus</name>
    <dbReference type="NCBI Taxonomy" id="2597226"/>
    <lineage>
        <taxon>Bacteria</taxon>
        <taxon>Deltaproteobacteria</taxon>
        <taxon>Candidatus Acidulodesulfobacterales</taxon>
        <taxon>Candidatus Acididesulfobacter</taxon>
    </lineage>
</organism>
<dbReference type="Pfam" id="PF02811">
    <property type="entry name" value="PHP"/>
    <property type="match status" value="1"/>
</dbReference>
<accession>A0A519BLH6</accession>
<dbReference type="InterPro" id="IPR016195">
    <property type="entry name" value="Pol/histidinol_Pase-like"/>
</dbReference>
<dbReference type="AlphaFoldDB" id="A0A519BLH6"/>
<dbReference type="InterPro" id="IPR003141">
    <property type="entry name" value="Pol/His_phosphatase_N"/>
</dbReference>
<proteinExistence type="predicted"/>
<reference evidence="2 3" key="1">
    <citation type="journal article" date="2019" name="ISME J.">
        <title>Insights into ecological role of a new deltaproteobacterial order Candidatus Acidulodesulfobacterales by metagenomics and metatranscriptomics.</title>
        <authorList>
            <person name="Tan S."/>
            <person name="Liu J."/>
            <person name="Fang Y."/>
            <person name="Hedlund B.P."/>
            <person name="Lian Z.H."/>
            <person name="Huang L.Y."/>
            <person name="Li J.T."/>
            <person name="Huang L.N."/>
            <person name="Li W.J."/>
            <person name="Jiang H.C."/>
            <person name="Dong H.L."/>
            <person name="Shu W.S."/>
        </authorList>
    </citation>
    <scope>NUCLEOTIDE SEQUENCE [LARGE SCALE GENOMIC DNA]</scope>
    <source>
        <strain evidence="2">AP1</strain>
    </source>
</reference>
<feature type="domain" description="Polymerase/histidinol phosphatase N-terminal" evidence="1">
    <location>
        <begin position="2"/>
        <end position="80"/>
    </location>
</feature>
<dbReference type="PANTHER" id="PTHR36928:SF1">
    <property type="entry name" value="PHOSPHATASE YCDX-RELATED"/>
    <property type="match status" value="1"/>
</dbReference>
<evidence type="ECO:0000313" key="3">
    <source>
        <dbReference type="Proteomes" id="UP000319296"/>
    </source>
</evidence>
<dbReference type="NCBIfam" id="NF004981">
    <property type="entry name" value="PRK06361.1"/>
    <property type="match status" value="1"/>
</dbReference>
<dbReference type="SUPFAM" id="SSF89550">
    <property type="entry name" value="PHP domain-like"/>
    <property type="match status" value="1"/>
</dbReference>
<dbReference type="EMBL" id="SGBB01000014">
    <property type="protein sequence ID" value="RZD18130.1"/>
    <property type="molecule type" value="Genomic_DNA"/>
</dbReference>
<evidence type="ECO:0000313" key="2">
    <source>
        <dbReference type="EMBL" id="RZD18130.1"/>
    </source>
</evidence>
<evidence type="ECO:0000259" key="1">
    <source>
        <dbReference type="SMART" id="SM00481"/>
    </source>
</evidence>
<dbReference type="GO" id="GO:0005829">
    <property type="term" value="C:cytosol"/>
    <property type="evidence" value="ECO:0007669"/>
    <property type="project" value="TreeGrafter"/>
</dbReference>
<gene>
    <name evidence="2" type="ORF">EVG15_07680</name>
</gene>
<dbReference type="GO" id="GO:0042578">
    <property type="term" value="F:phosphoric ester hydrolase activity"/>
    <property type="evidence" value="ECO:0007669"/>
    <property type="project" value="TreeGrafter"/>
</dbReference>
<dbReference type="Gene3D" id="3.20.20.140">
    <property type="entry name" value="Metal-dependent hydrolases"/>
    <property type="match status" value="1"/>
</dbReference>
<protein>
    <submittedName>
        <fullName evidence="2">Histidinol phosphate phosphatase domain-containing protein</fullName>
    </submittedName>
</protein>